<evidence type="ECO:0000313" key="1">
    <source>
        <dbReference type="EMBL" id="GAG06717.1"/>
    </source>
</evidence>
<dbReference type="EMBL" id="BARS01025664">
    <property type="protein sequence ID" value="GAG06717.1"/>
    <property type="molecule type" value="Genomic_DNA"/>
</dbReference>
<comment type="caution">
    <text evidence="1">The sequence shown here is derived from an EMBL/GenBank/DDBJ whole genome shotgun (WGS) entry which is preliminary data.</text>
</comment>
<sequence length="267" mass="28246">ETLCLTLDSTDADFHALDLTTTGTITASYGLLTKSVDDGDVNLTIRNTAGGGSALETVSLIAQTTTENKNMGKIVFGRLDNYTGLTDQESFIDFYTVDTPGGPNLLAMRIDENQRVGIGTTDPQVELDVSGDITATGTIQAEQLTSTDDITMAGLFTNTESVAITSGTGYGMDVEVTNTGETARRAGVYVTSEFRAIQTGDILTDESITYVKGISGTADFTGTVNNATAVLHIYGNYFEPTFNGINTANNNIKVVGSYLFVSEDIGT</sequence>
<name>X0V5Q0_9ZZZZ</name>
<feature type="non-terminal residue" evidence="1">
    <location>
        <position position="1"/>
    </location>
</feature>
<accession>X0V5Q0</accession>
<dbReference type="AlphaFoldDB" id="X0V5Q0"/>
<feature type="non-terminal residue" evidence="1">
    <location>
        <position position="267"/>
    </location>
</feature>
<proteinExistence type="predicted"/>
<gene>
    <name evidence="1" type="ORF">S01H1_40523</name>
</gene>
<protein>
    <submittedName>
        <fullName evidence="1">Uncharacterized protein</fullName>
    </submittedName>
</protein>
<reference evidence="1" key="1">
    <citation type="journal article" date="2014" name="Front. Microbiol.">
        <title>High frequency of phylogenetically diverse reductive dehalogenase-homologous genes in deep subseafloor sedimentary metagenomes.</title>
        <authorList>
            <person name="Kawai M."/>
            <person name="Futagami T."/>
            <person name="Toyoda A."/>
            <person name="Takaki Y."/>
            <person name="Nishi S."/>
            <person name="Hori S."/>
            <person name="Arai W."/>
            <person name="Tsubouchi T."/>
            <person name="Morono Y."/>
            <person name="Uchiyama I."/>
            <person name="Ito T."/>
            <person name="Fujiyama A."/>
            <person name="Inagaki F."/>
            <person name="Takami H."/>
        </authorList>
    </citation>
    <scope>NUCLEOTIDE SEQUENCE</scope>
    <source>
        <strain evidence="1">Expedition CK06-06</strain>
    </source>
</reference>
<organism evidence="1">
    <name type="scientific">marine sediment metagenome</name>
    <dbReference type="NCBI Taxonomy" id="412755"/>
    <lineage>
        <taxon>unclassified sequences</taxon>
        <taxon>metagenomes</taxon>
        <taxon>ecological metagenomes</taxon>
    </lineage>
</organism>